<evidence type="ECO:0000259" key="8">
    <source>
        <dbReference type="Pfam" id="PF03009"/>
    </source>
</evidence>
<proteinExistence type="inferred from homology"/>
<dbReference type="GO" id="GO:0006071">
    <property type="term" value="P:glycerol metabolic process"/>
    <property type="evidence" value="ECO:0007669"/>
    <property type="project" value="UniProtKB-KW"/>
</dbReference>
<sequence>MKSTVLLALSLATAGSALPHKQQQKSINSTTPIGSEAFKLIQVTERPYWLINHMVDSPTKTDLSQCAANIAHFSTSHWSIGHRGGGPLQFPEHSLESNIAGARMGAGILECDVAFTSDRELVCRHSHCDLHTTTNIVTIPELNAKCQVPFTPANGSTPATAKCCTQDITLAEFKSLCAKMDGYNASATNPADYLLGTPRWRTDLFSVCGTPLTLKEHIAMVQAHGLKHTPELKTPDLGMPWGNFTQQEFAHKMLQTYRDAGVHPADVFPQSFHYPDIQFWLANATDFAAQLVYLDSNGETSATFPNAVKLLDQYAADGVPIVGPPLPYLVTAKDGKIVPSDYAIRAKELGLQIVTWSLERSGFLSDGSHGGYYYEYAADAINHEGDALELLHVLHKDIGVIGVFSDWTGTTTFYANCYGL</sequence>
<feature type="chain" id="PRO_5002482549" description="glycerophosphodiester phosphodiesterase" evidence="7">
    <location>
        <begin position="18"/>
        <end position="420"/>
    </location>
</feature>
<accession>A0A0F4Z8J3</accession>
<dbReference type="InterPro" id="IPR030395">
    <property type="entry name" value="GP_PDE_dom"/>
</dbReference>
<evidence type="ECO:0000313" key="10">
    <source>
        <dbReference type="Proteomes" id="UP000033483"/>
    </source>
</evidence>
<dbReference type="EC" id="3.1.4.46" evidence="2"/>
<keyword evidence="4" id="KW-0319">Glycerol metabolism</keyword>
<dbReference type="Gene3D" id="3.20.20.190">
    <property type="entry name" value="Phosphatidylinositol (PI) phosphodiesterase"/>
    <property type="match status" value="1"/>
</dbReference>
<evidence type="ECO:0000256" key="3">
    <source>
        <dbReference type="ARBA" id="ARBA00022729"/>
    </source>
</evidence>
<dbReference type="GO" id="GO:0006629">
    <property type="term" value="P:lipid metabolic process"/>
    <property type="evidence" value="ECO:0007669"/>
    <property type="project" value="InterPro"/>
</dbReference>
<keyword evidence="3 7" id="KW-0732">Signal</keyword>
<evidence type="ECO:0000256" key="2">
    <source>
        <dbReference type="ARBA" id="ARBA00012247"/>
    </source>
</evidence>
<evidence type="ECO:0000256" key="1">
    <source>
        <dbReference type="ARBA" id="ARBA00007277"/>
    </source>
</evidence>
<comment type="similarity">
    <text evidence="1">Belongs to the glycerophosphoryl diester phosphodiesterase family.</text>
</comment>
<dbReference type="Pfam" id="PF03009">
    <property type="entry name" value="GDPD"/>
    <property type="match status" value="1"/>
</dbReference>
<organism evidence="9 10">
    <name type="scientific">Thielaviopsis punctulata</name>
    <dbReference type="NCBI Taxonomy" id="72032"/>
    <lineage>
        <taxon>Eukaryota</taxon>
        <taxon>Fungi</taxon>
        <taxon>Dikarya</taxon>
        <taxon>Ascomycota</taxon>
        <taxon>Pezizomycotina</taxon>
        <taxon>Sordariomycetes</taxon>
        <taxon>Hypocreomycetidae</taxon>
        <taxon>Microascales</taxon>
        <taxon>Ceratocystidaceae</taxon>
        <taxon>Thielaviopsis</taxon>
    </lineage>
</organism>
<evidence type="ECO:0000256" key="7">
    <source>
        <dbReference type="SAM" id="SignalP"/>
    </source>
</evidence>
<name>A0A0F4Z8J3_9PEZI</name>
<reference evidence="9 10" key="1">
    <citation type="submission" date="2015-03" db="EMBL/GenBank/DDBJ databases">
        <authorList>
            <person name="Radwan O."/>
            <person name="Al-Naeli F.A."/>
            <person name="Rendon G.A."/>
            <person name="Fields C."/>
        </authorList>
    </citation>
    <scope>NUCLEOTIDE SEQUENCE [LARGE SCALE GENOMIC DNA]</scope>
    <source>
        <strain evidence="9">CR-DP1</strain>
    </source>
</reference>
<dbReference type="OrthoDB" id="1058301at2759"/>
<dbReference type="AlphaFoldDB" id="A0A0F4Z8J3"/>
<dbReference type="Proteomes" id="UP000033483">
    <property type="component" value="Unassembled WGS sequence"/>
</dbReference>
<dbReference type="SUPFAM" id="SSF51695">
    <property type="entry name" value="PLC-like phosphodiesterases"/>
    <property type="match status" value="1"/>
</dbReference>
<keyword evidence="5" id="KW-0378">Hydrolase</keyword>
<keyword evidence="10" id="KW-1185">Reference proteome</keyword>
<dbReference type="GO" id="GO:0008889">
    <property type="term" value="F:glycerophosphodiester phosphodiesterase activity"/>
    <property type="evidence" value="ECO:0007669"/>
    <property type="project" value="UniProtKB-EC"/>
</dbReference>
<protein>
    <recommendedName>
        <fullName evidence="2">glycerophosphodiester phosphodiesterase</fullName>
        <ecNumber evidence="2">3.1.4.46</ecNumber>
    </recommendedName>
</protein>
<comment type="caution">
    <text evidence="9">The sequence shown here is derived from an EMBL/GenBank/DDBJ whole genome shotgun (WGS) entry which is preliminary data.</text>
</comment>
<evidence type="ECO:0000313" key="9">
    <source>
        <dbReference type="EMBL" id="KKA26416.1"/>
    </source>
</evidence>
<comment type="catalytic activity">
    <reaction evidence="6">
        <text>a sn-glycero-3-phosphodiester + H2O = an alcohol + sn-glycerol 3-phosphate + H(+)</text>
        <dbReference type="Rhea" id="RHEA:12969"/>
        <dbReference type="ChEBI" id="CHEBI:15377"/>
        <dbReference type="ChEBI" id="CHEBI:15378"/>
        <dbReference type="ChEBI" id="CHEBI:30879"/>
        <dbReference type="ChEBI" id="CHEBI:57597"/>
        <dbReference type="ChEBI" id="CHEBI:83408"/>
        <dbReference type="EC" id="3.1.4.46"/>
    </reaction>
</comment>
<evidence type="ECO:0000256" key="4">
    <source>
        <dbReference type="ARBA" id="ARBA00022798"/>
    </source>
</evidence>
<feature type="domain" description="GP-PDE" evidence="8">
    <location>
        <begin position="82"/>
        <end position="406"/>
    </location>
</feature>
<feature type="signal peptide" evidence="7">
    <location>
        <begin position="1"/>
        <end position="17"/>
    </location>
</feature>
<dbReference type="PANTHER" id="PTHR43620:SF7">
    <property type="entry name" value="GLYCEROPHOSPHODIESTER PHOSPHODIESTERASE GDPD5-RELATED"/>
    <property type="match status" value="1"/>
</dbReference>
<gene>
    <name evidence="9" type="ORF">TD95_000159</name>
</gene>
<dbReference type="PANTHER" id="PTHR43620">
    <property type="entry name" value="GLYCEROPHOSPHORYL DIESTER PHOSPHODIESTERASE"/>
    <property type="match status" value="1"/>
</dbReference>
<dbReference type="EMBL" id="LAEV01002192">
    <property type="protein sequence ID" value="KKA26416.1"/>
    <property type="molecule type" value="Genomic_DNA"/>
</dbReference>
<evidence type="ECO:0000256" key="6">
    <source>
        <dbReference type="ARBA" id="ARBA00047512"/>
    </source>
</evidence>
<dbReference type="InterPro" id="IPR017946">
    <property type="entry name" value="PLC-like_Pdiesterase_TIM-brl"/>
</dbReference>
<evidence type="ECO:0000256" key="5">
    <source>
        <dbReference type="ARBA" id="ARBA00022801"/>
    </source>
</evidence>